<proteinExistence type="predicted"/>
<gene>
    <name evidence="1" type="ORF">CEG14_08320</name>
</gene>
<reference evidence="1 2" key="1">
    <citation type="submission" date="2017-05" db="EMBL/GenBank/DDBJ databases">
        <title>Complete and WGS of Bordetella genogroups.</title>
        <authorList>
            <person name="Spilker T."/>
            <person name="LiPuma J."/>
        </authorList>
    </citation>
    <scope>NUCLEOTIDE SEQUENCE [LARGE SCALE GENOMIC DNA]</scope>
    <source>
        <strain evidence="1 2">AU17610</strain>
    </source>
</reference>
<evidence type="ECO:0000313" key="1">
    <source>
        <dbReference type="EMBL" id="OZI39508.1"/>
    </source>
</evidence>
<dbReference type="EMBL" id="NEVL01000002">
    <property type="protein sequence ID" value="OZI39508.1"/>
    <property type="molecule type" value="Genomic_DNA"/>
</dbReference>
<name>A0A261SQ38_9BORD</name>
<comment type="caution">
    <text evidence="1">The sequence shown here is derived from an EMBL/GenBank/DDBJ whole genome shotgun (WGS) entry which is preliminary data.</text>
</comment>
<evidence type="ECO:0000313" key="2">
    <source>
        <dbReference type="Proteomes" id="UP000217005"/>
    </source>
</evidence>
<protein>
    <submittedName>
        <fullName evidence="1">Uncharacterized protein</fullName>
    </submittedName>
</protein>
<accession>A0A261SQ38</accession>
<dbReference type="AlphaFoldDB" id="A0A261SQ38"/>
<dbReference type="Proteomes" id="UP000217005">
    <property type="component" value="Unassembled WGS sequence"/>
</dbReference>
<organism evidence="1 2">
    <name type="scientific">Bordetella genomosp. 1</name>
    <dbReference type="NCBI Taxonomy" id="1395607"/>
    <lineage>
        <taxon>Bacteria</taxon>
        <taxon>Pseudomonadati</taxon>
        <taxon>Pseudomonadota</taxon>
        <taxon>Betaproteobacteria</taxon>
        <taxon>Burkholderiales</taxon>
        <taxon>Alcaligenaceae</taxon>
        <taxon>Bordetella</taxon>
    </lineage>
</organism>
<sequence>MLKHLQQAALSADIAALDALLDARTESEDPIGRFQLAARRAELLERVRRAGETASCRATVALHFGGKPVTGALGVDASFAGKALEKFQDIVANRHASSTRGEALKDRGPVPHGQDAALMITEIARGSFGFILEESETSARDHPVEPALKNAVGEVATLMRDLAQDDLESSVDLIDERLLASLRDFFTLIDEAGATVRLVAGNHDVQLDRDAVHGARLKTESIEVRVSERTETGILYITPDSQRFDLELEGGQEVVKGRLDRCLLTRLRDHHDERLKAILGTTVQATLSVQDVIAPAGNLRSSHILVDVS</sequence>
<dbReference type="OrthoDB" id="7822108at2"/>
<dbReference type="RefSeq" id="WP_094825875.1">
    <property type="nucleotide sequence ID" value="NZ_NEVL01000002.1"/>
</dbReference>